<evidence type="ECO:0000256" key="1">
    <source>
        <dbReference type="ARBA" id="ARBA00010641"/>
    </source>
</evidence>
<dbReference type="PANTHER" id="PTHR43133">
    <property type="entry name" value="RNA POLYMERASE ECF-TYPE SIGMA FACTO"/>
    <property type="match status" value="1"/>
</dbReference>
<comment type="similarity">
    <text evidence="1">Belongs to the sigma-70 factor family. ECF subfamily.</text>
</comment>
<dbReference type="InterPro" id="IPR014284">
    <property type="entry name" value="RNA_pol_sigma-70_dom"/>
</dbReference>
<evidence type="ECO:0000256" key="2">
    <source>
        <dbReference type="ARBA" id="ARBA00023015"/>
    </source>
</evidence>
<dbReference type="Proteomes" id="UP001517367">
    <property type="component" value="Unassembled WGS sequence"/>
</dbReference>
<dbReference type="SUPFAM" id="SSF88946">
    <property type="entry name" value="Sigma2 domain of RNA polymerase sigma factors"/>
    <property type="match status" value="1"/>
</dbReference>
<dbReference type="InterPro" id="IPR013325">
    <property type="entry name" value="RNA_pol_sigma_r2"/>
</dbReference>
<dbReference type="CDD" id="cd06171">
    <property type="entry name" value="Sigma70_r4"/>
    <property type="match status" value="1"/>
</dbReference>
<evidence type="ECO:0000259" key="6">
    <source>
        <dbReference type="Pfam" id="PF04542"/>
    </source>
</evidence>
<dbReference type="InterPro" id="IPR039425">
    <property type="entry name" value="RNA_pol_sigma-70-like"/>
</dbReference>
<dbReference type="PANTHER" id="PTHR43133:SF46">
    <property type="entry name" value="RNA POLYMERASE SIGMA-70 FACTOR ECF SUBFAMILY"/>
    <property type="match status" value="1"/>
</dbReference>
<reference evidence="8 9" key="1">
    <citation type="submission" date="2024-12" db="EMBL/GenBank/DDBJ databases">
        <authorList>
            <person name="Hu S."/>
        </authorList>
    </citation>
    <scope>NUCLEOTIDE SEQUENCE [LARGE SCALE GENOMIC DNA]</scope>
    <source>
        <strain evidence="8 9">P-25</strain>
    </source>
</reference>
<dbReference type="Pfam" id="PF04542">
    <property type="entry name" value="Sigma70_r2"/>
    <property type="match status" value="1"/>
</dbReference>
<evidence type="ECO:0000256" key="3">
    <source>
        <dbReference type="ARBA" id="ARBA00023082"/>
    </source>
</evidence>
<dbReference type="InterPro" id="IPR013249">
    <property type="entry name" value="RNA_pol_sigma70_r4_t2"/>
</dbReference>
<dbReference type="InterPro" id="IPR036388">
    <property type="entry name" value="WH-like_DNA-bd_sf"/>
</dbReference>
<dbReference type="EMBL" id="SRMP02000008">
    <property type="protein sequence ID" value="MFN0291041.1"/>
    <property type="molecule type" value="Genomic_DNA"/>
</dbReference>
<evidence type="ECO:0000313" key="9">
    <source>
        <dbReference type="Proteomes" id="UP001517367"/>
    </source>
</evidence>
<keyword evidence="9" id="KW-1185">Reference proteome</keyword>
<keyword evidence="4" id="KW-0804">Transcription</keyword>
<dbReference type="Gene3D" id="1.10.1740.10">
    <property type="match status" value="1"/>
</dbReference>
<keyword evidence="3" id="KW-0731">Sigma factor</keyword>
<keyword evidence="2" id="KW-0805">Transcription regulation</keyword>
<keyword evidence="5" id="KW-0472">Membrane</keyword>
<sequence>MTDYSKADEIILIKAIHAGKQDALKSIYTNYYQKLCIYILNFTTDRNLVEDVVQDTFLKLWNKRETLRPDGSLNAYLYKVTYNNFIDNYRKTKRLDKELDNIRLASLAELLDENHEELFYQRLLKVKEAIAQLPDRCKEIFIMNKEKGMRYQQIADELGISVKTVENQIGKALQAIRANVYLIVMIIFAVLWS</sequence>
<dbReference type="SUPFAM" id="SSF88659">
    <property type="entry name" value="Sigma3 and sigma4 domains of RNA polymerase sigma factors"/>
    <property type="match status" value="1"/>
</dbReference>
<evidence type="ECO:0000259" key="7">
    <source>
        <dbReference type="Pfam" id="PF08281"/>
    </source>
</evidence>
<comment type="caution">
    <text evidence="8">The sequence shown here is derived from an EMBL/GenBank/DDBJ whole genome shotgun (WGS) entry which is preliminary data.</text>
</comment>
<dbReference type="NCBIfam" id="TIGR02985">
    <property type="entry name" value="Sig70_bacteroi1"/>
    <property type="match status" value="1"/>
</dbReference>
<evidence type="ECO:0000256" key="4">
    <source>
        <dbReference type="ARBA" id="ARBA00023163"/>
    </source>
</evidence>
<dbReference type="InterPro" id="IPR014327">
    <property type="entry name" value="RNA_pol_sigma70_bacteroid"/>
</dbReference>
<feature type="domain" description="RNA polymerase sigma factor 70 region 4 type 2" evidence="7">
    <location>
        <begin position="124"/>
        <end position="175"/>
    </location>
</feature>
<dbReference type="RefSeq" id="WP_138730251.1">
    <property type="nucleotide sequence ID" value="NZ_SRMP02000008.1"/>
</dbReference>
<protein>
    <submittedName>
        <fullName evidence="8">RNA polymerase sigma factor</fullName>
    </submittedName>
</protein>
<name>A0ABW9JH22_9SPHI</name>
<organism evidence="8 9">
    <name type="scientific">Pedobacter helvus</name>
    <dbReference type="NCBI Taxonomy" id="2563444"/>
    <lineage>
        <taxon>Bacteria</taxon>
        <taxon>Pseudomonadati</taxon>
        <taxon>Bacteroidota</taxon>
        <taxon>Sphingobacteriia</taxon>
        <taxon>Sphingobacteriales</taxon>
        <taxon>Sphingobacteriaceae</taxon>
        <taxon>Pedobacter</taxon>
    </lineage>
</organism>
<evidence type="ECO:0000313" key="8">
    <source>
        <dbReference type="EMBL" id="MFN0291041.1"/>
    </source>
</evidence>
<gene>
    <name evidence="8" type="ORF">E5L68_006540</name>
</gene>
<keyword evidence="5" id="KW-1133">Transmembrane helix</keyword>
<feature type="domain" description="RNA polymerase sigma-70 region 2" evidence="6">
    <location>
        <begin position="28"/>
        <end position="94"/>
    </location>
</feature>
<proteinExistence type="inferred from homology"/>
<dbReference type="Pfam" id="PF08281">
    <property type="entry name" value="Sigma70_r4_2"/>
    <property type="match status" value="1"/>
</dbReference>
<dbReference type="InterPro" id="IPR013324">
    <property type="entry name" value="RNA_pol_sigma_r3/r4-like"/>
</dbReference>
<dbReference type="NCBIfam" id="TIGR02937">
    <property type="entry name" value="sigma70-ECF"/>
    <property type="match status" value="1"/>
</dbReference>
<dbReference type="InterPro" id="IPR007627">
    <property type="entry name" value="RNA_pol_sigma70_r2"/>
</dbReference>
<keyword evidence="5" id="KW-0812">Transmembrane</keyword>
<evidence type="ECO:0000256" key="5">
    <source>
        <dbReference type="SAM" id="Phobius"/>
    </source>
</evidence>
<feature type="transmembrane region" description="Helical" evidence="5">
    <location>
        <begin position="175"/>
        <end position="192"/>
    </location>
</feature>
<accession>A0ABW9JH22</accession>
<dbReference type="Gene3D" id="1.10.10.10">
    <property type="entry name" value="Winged helix-like DNA-binding domain superfamily/Winged helix DNA-binding domain"/>
    <property type="match status" value="1"/>
</dbReference>